<name>A0ABQ8GQC8_9PEZI</name>
<protein>
    <submittedName>
        <fullName evidence="1">Uncharacterized protein</fullName>
    </submittedName>
</protein>
<dbReference type="Proteomes" id="UP000774617">
    <property type="component" value="Unassembled WGS sequence"/>
</dbReference>
<sequence length="214" mass="23664">MALKQICALKRHPHPKYSHTENSLHLHLTNFYSPALTPPTEKPIPRCYLWGNFSVPYSIQIIPNHHLGWAGRGVRRCVFRKVLAEGREVGGICGAEQERDAGDGSAGRDGMMRLEMSVVDGGDMGGDKRDEVLKQQHNGPTGTPAAKVATVFVLPLEVRPHAGICFSIILVFHSDLPFLLAAIPCRLPQPWCLPVFLPCEPQAKSMLPFMLLIQ</sequence>
<evidence type="ECO:0000313" key="1">
    <source>
        <dbReference type="EMBL" id="KAH7060799.1"/>
    </source>
</evidence>
<gene>
    <name evidence="1" type="ORF">B0J12DRAFT_344850</name>
</gene>
<organism evidence="1 2">
    <name type="scientific">Macrophomina phaseolina</name>
    <dbReference type="NCBI Taxonomy" id="35725"/>
    <lineage>
        <taxon>Eukaryota</taxon>
        <taxon>Fungi</taxon>
        <taxon>Dikarya</taxon>
        <taxon>Ascomycota</taxon>
        <taxon>Pezizomycotina</taxon>
        <taxon>Dothideomycetes</taxon>
        <taxon>Dothideomycetes incertae sedis</taxon>
        <taxon>Botryosphaeriales</taxon>
        <taxon>Botryosphaeriaceae</taxon>
        <taxon>Macrophomina</taxon>
    </lineage>
</organism>
<proteinExistence type="predicted"/>
<accession>A0ABQ8GQC8</accession>
<reference evidence="1 2" key="1">
    <citation type="journal article" date="2021" name="Nat. Commun.">
        <title>Genetic determinants of endophytism in the Arabidopsis root mycobiome.</title>
        <authorList>
            <person name="Mesny F."/>
            <person name="Miyauchi S."/>
            <person name="Thiergart T."/>
            <person name="Pickel B."/>
            <person name="Atanasova L."/>
            <person name="Karlsson M."/>
            <person name="Huettel B."/>
            <person name="Barry K.W."/>
            <person name="Haridas S."/>
            <person name="Chen C."/>
            <person name="Bauer D."/>
            <person name="Andreopoulos W."/>
            <person name="Pangilinan J."/>
            <person name="LaButti K."/>
            <person name="Riley R."/>
            <person name="Lipzen A."/>
            <person name="Clum A."/>
            <person name="Drula E."/>
            <person name="Henrissat B."/>
            <person name="Kohler A."/>
            <person name="Grigoriev I.V."/>
            <person name="Martin F.M."/>
            <person name="Hacquard S."/>
        </authorList>
    </citation>
    <scope>NUCLEOTIDE SEQUENCE [LARGE SCALE GENOMIC DNA]</scope>
    <source>
        <strain evidence="1 2">MPI-SDFR-AT-0080</strain>
    </source>
</reference>
<evidence type="ECO:0000313" key="2">
    <source>
        <dbReference type="Proteomes" id="UP000774617"/>
    </source>
</evidence>
<comment type="caution">
    <text evidence="1">The sequence shown here is derived from an EMBL/GenBank/DDBJ whole genome shotgun (WGS) entry which is preliminary data.</text>
</comment>
<dbReference type="EMBL" id="JAGTJR010000005">
    <property type="protein sequence ID" value="KAH7060799.1"/>
    <property type="molecule type" value="Genomic_DNA"/>
</dbReference>
<keyword evidence="2" id="KW-1185">Reference proteome</keyword>